<reference evidence="4" key="1">
    <citation type="submission" date="2012-08" db="EMBL/GenBank/DDBJ databases">
        <title>Genome analysis of Colletotrichum orbiculare and Colletotrichum fructicola.</title>
        <authorList>
            <person name="Gan P.H.P."/>
            <person name="Ikeda K."/>
            <person name="Irieda H."/>
            <person name="Narusaka M."/>
            <person name="O'Connell R.J."/>
            <person name="Narusaka Y."/>
            <person name="Takano Y."/>
            <person name="Kubo Y."/>
            <person name="Shirasu K."/>
        </authorList>
    </citation>
    <scope>NUCLEOTIDE SEQUENCE</scope>
    <source>
        <strain evidence="4">Nara gc5</strain>
    </source>
</reference>
<evidence type="ECO:0000256" key="2">
    <source>
        <dbReference type="ARBA" id="ARBA00022737"/>
    </source>
</evidence>
<feature type="domain" description="PDZ-like" evidence="3">
    <location>
        <begin position="796"/>
        <end position="874"/>
    </location>
</feature>
<evidence type="ECO:0000256" key="1">
    <source>
        <dbReference type="ARBA" id="ARBA00022703"/>
    </source>
</evidence>
<dbReference type="SUPFAM" id="SSF50494">
    <property type="entry name" value="Trypsin-like serine proteases"/>
    <property type="match status" value="2"/>
</dbReference>
<dbReference type="GO" id="GO:0005634">
    <property type="term" value="C:nucleus"/>
    <property type="evidence" value="ECO:0007669"/>
    <property type="project" value="EnsemblFungi"/>
</dbReference>
<keyword evidence="4" id="KW-0378">Hydrolase</keyword>
<keyword evidence="1" id="KW-0053">Apoptosis</keyword>
<dbReference type="GO" id="GO:0006915">
    <property type="term" value="P:apoptotic process"/>
    <property type="evidence" value="ECO:0007669"/>
    <property type="project" value="UniProtKB-KW"/>
</dbReference>
<protein>
    <submittedName>
        <fullName evidence="4">Nuclear serine protease 2</fullName>
    </submittedName>
</protein>
<dbReference type="SUPFAM" id="SSF50156">
    <property type="entry name" value="PDZ domain-like"/>
    <property type="match status" value="3"/>
</dbReference>
<dbReference type="EMBL" id="KB020834">
    <property type="protein sequence ID" value="ELA29724.1"/>
    <property type="molecule type" value="Genomic_DNA"/>
</dbReference>
<sequence>MSMLQSSERLLMSVFRRINARGGAQLMNYVKRLMDDLYQRLPACLSLGSMSRWDDAIESVAQSVVSIHFYNPHGFDTVETSAAQATGFVVDMEKGYVLTNRHVVGPGPFRGHMVLYNHEEGEVKPIYRDPVHDFGFLQFDPSAIKNMDLRALKLRPDLAKVNVEIRLLGNDAGEKMSILSGYISRVDRNTPEYPSGYFDFNTCYYQASASAVGGSSGSPVINADGYALKPFNQCKRLGLTAEAEDVVRKSFPKNNNMLVAQRVLPQGPCHLQVEEGDILLEVNGALVIDFIDLEDVLNSHVGKLIHLRIQRSGADISVDVQVGDLHDITPDRFVCFSGFNFHALSYQQAQRHGIACRGVFAAPCWKDFGSSLIHSVNGNETPDLSTFIEVVEGIADRTTVTLAYRKLHNLESLITTTFTVDRHWYPEMEMRIRNDLTGEWDVEPLADPIEYPPPSPRVVSFMEITGINPDFARVPKSFVRVECATAPAPVLDHAEVDDFWGMGLVIDANLGLVVVSRAVVPHAACDTSIVVAESVTVKSEVVFLHPSQNFTILKYDPKLILGSIETAVLSSDRPLQGDTVYFLGYTRQKKVVHASTNITSVHAATLRSTSQTPTYCATNTDVIDIDTSLGQACGSGVLVSDNGVVQALWLTYLGKDSSDIAKSTRRHFGLSVAAVQQALAHIRAEGSTKLRILPAEFGQIQLAEARDRGLAEELFQAGVEGNLADWHHFLVCKQLLENQTETEGLKEGDILLKLGDRPIKSMSDLTISLEDENVGAVVFRDRKVTKVDIATLAAKDIETNRVIRFCGAYLHAPHLAVRQQRGKLHSEVYVSSFCPGSPAHQYGLYAAMFITNVDGAATPTLDQFLDAVQRIADKKRMAASALRSV</sequence>
<keyword evidence="4" id="KW-0645">Protease</keyword>
<dbReference type="GO" id="GO:0004252">
    <property type="term" value="F:serine-type endopeptidase activity"/>
    <property type="evidence" value="ECO:0007669"/>
    <property type="project" value="EnsemblFungi"/>
</dbReference>
<feature type="domain" description="PDZ-like" evidence="3">
    <location>
        <begin position="327"/>
        <end position="397"/>
    </location>
</feature>
<dbReference type="InterPro" id="IPR025926">
    <property type="entry name" value="PDZ-like_dom"/>
</dbReference>
<dbReference type="InterPro" id="IPR009003">
    <property type="entry name" value="Peptidase_S1_PA"/>
</dbReference>
<dbReference type="HOGENOM" id="CLU_003212_0_0_1"/>
<dbReference type="GO" id="GO:0120174">
    <property type="term" value="P:stress-induced homeostatically regulated protein degradation pathway"/>
    <property type="evidence" value="ECO:0007669"/>
    <property type="project" value="EnsemblFungi"/>
</dbReference>
<dbReference type="CDD" id="cd06786">
    <property type="entry name" value="cpPDZ1_ScNma111-like"/>
    <property type="match status" value="1"/>
</dbReference>
<organism evidence="4">
    <name type="scientific">Colletotrichum fructicola (strain Nara gc5)</name>
    <name type="common">Anthracnose fungus</name>
    <name type="synonym">Colletotrichum gloeosporioides (strain Nara gc5)</name>
    <dbReference type="NCBI Taxonomy" id="1213859"/>
    <lineage>
        <taxon>Eukaryota</taxon>
        <taxon>Fungi</taxon>
        <taxon>Dikarya</taxon>
        <taxon>Ascomycota</taxon>
        <taxon>Pezizomycotina</taxon>
        <taxon>Sordariomycetes</taxon>
        <taxon>Hypocreomycetidae</taxon>
        <taxon>Glomerellales</taxon>
        <taxon>Glomerellaceae</taxon>
        <taxon>Colletotrichum</taxon>
        <taxon>Colletotrichum gloeosporioides species complex</taxon>
    </lineage>
</organism>
<proteinExistence type="predicted"/>
<dbReference type="GO" id="GO:0034605">
    <property type="term" value="P:cellular response to heat"/>
    <property type="evidence" value="ECO:0007669"/>
    <property type="project" value="EnsemblFungi"/>
</dbReference>
<gene>
    <name evidence="4" type="ORF">CGGC5_9886</name>
</gene>
<dbReference type="GO" id="GO:0006629">
    <property type="term" value="P:lipid metabolic process"/>
    <property type="evidence" value="ECO:0007669"/>
    <property type="project" value="EnsemblFungi"/>
</dbReference>
<dbReference type="AlphaFoldDB" id="L2FTG9"/>
<dbReference type="STRING" id="1213859.L2FTG9"/>
<accession>L2FTG9</accession>
<keyword evidence="2" id="KW-0677">Repeat</keyword>
<dbReference type="Gene3D" id="2.30.42.10">
    <property type="match status" value="2"/>
</dbReference>
<dbReference type="Gene3D" id="2.40.10.120">
    <property type="match status" value="2"/>
</dbReference>
<dbReference type="InterPro" id="IPR036034">
    <property type="entry name" value="PDZ_sf"/>
</dbReference>
<evidence type="ECO:0000313" key="4">
    <source>
        <dbReference type="EMBL" id="ELA29724.1"/>
    </source>
</evidence>
<dbReference type="Pfam" id="PF13365">
    <property type="entry name" value="Trypsin_2"/>
    <property type="match status" value="1"/>
</dbReference>
<evidence type="ECO:0000259" key="3">
    <source>
        <dbReference type="Pfam" id="PF12812"/>
    </source>
</evidence>
<name>L2FTG9_COLFN</name>
<dbReference type="PANTHER" id="PTHR46366:SF8">
    <property type="entry name" value="PRO-APOPTOTIC SERINE PROTEASE NMA111"/>
    <property type="match status" value="1"/>
</dbReference>
<dbReference type="Pfam" id="PF12812">
    <property type="entry name" value="PDZ_1"/>
    <property type="match status" value="2"/>
</dbReference>
<dbReference type="PANTHER" id="PTHR46366">
    <property type="entry name" value="PRO-APOPTOTIC SERINE PROTEASE NMA111"/>
    <property type="match status" value="1"/>
</dbReference>